<reference evidence="1" key="1">
    <citation type="submission" date="2019-08" db="EMBL/GenBank/DDBJ databases">
        <title>Carotenoids and Carotenoid Binding Proteins in the Halophilic Cyanobacterium Euhalothece sp. ZM00.</title>
        <authorList>
            <person name="Cho S.M."/>
            <person name="Song J.Y."/>
            <person name="Park Y.-I."/>
        </authorList>
    </citation>
    <scope>NUCLEOTIDE SEQUENCE [LARGE SCALE GENOMIC DNA]</scope>
    <source>
        <strain evidence="1">Z-M001</strain>
    </source>
</reference>
<accession>A0A5B8NIR3</accession>
<name>A0A5B8NIR3_9CHRO</name>
<dbReference type="Pfam" id="PF11866">
    <property type="entry name" value="DUF3386"/>
    <property type="match status" value="1"/>
</dbReference>
<sequence>MTTTSTSKAQEIFRAAYENRYTWNENFPGYQAQLELRQGEEVYQAQVKVNGDLTVEVSDIDDEQVKESLYNQMRDIVTHRKRKSFDQAHGKNRFSLGEEDATGAVEIKVEGDSMGSNYKVRGKEISQVSRVMGPIAFTINTAESLDTGEGYIATKYNAIFRDPKTDELKEKREFEEEYANIGGYYIPIRQRVEAIAKDGNTTTTEFNFSNIELL</sequence>
<dbReference type="InterPro" id="IPR021809">
    <property type="entry name" value="DUF3386"/>
</dbReference>
<protein>
    <submittedName>
        <fullName evidence="1">DUF3386 domain-containing protein</fullName>
    </submittedName>
</protein>
<evidence type="ECO:0000313" key="1">
    <source>
        <dbReference type="EMBL" id="QDZ38867.1"/>
    </source>
</evidence>
<gene>
    <name evidence="1" type="ORF">FRE64_02275</name>
</gene>
<dbReference type="AlphaFoldDB" id="A0A5B8NIR3"/>
<keyword evidence="2" id="KW-1185">Reference proteome</keyword>
<dbReference type="EMBL" id="CP042326">
    <property type="protein sequence ID" value="QDZ38867.1"/>
    <property type="molecule type" value="Genomic_DNA"/>
</dbReference>
<organism evidence="1 2">
    <name type="scientific">Euhalothece natronophila Z-M001</name>
    <dbReference type="NCBI Taxonomy" id="522448"/>
    <lineage>
        <taxon>Bacteria</taxon>
        <taxon>Bacillati</taxon>
        <taxon>Cyanobacteriota</taxon>
        <taxon>Cyanophyceae</taxon>
        <taxon>Oscillatoriophycideae</taxon>
        <taxon>Chroococcales</taxon>
        <taxon>Halothecacae</taxon>
        <taxon>Halothece cluster</taxon>
        <taxon>Euhalothece</taxon>
    </lineage>
</organism>
<dbReference type="Proteomes" id="UP000318453">
    <property type="component" value="Chromosome"/>
</dbReference>
<dbReference type="KEGG" id="enn:FRE64_02275"/>
<dbReference type="OrthoDB" id="447919at2"/>
<dbReference type="RefSeq" id="WP_146294478.1">
    <property type="nucleotide sequence ID" value="NZ_CP042326.1"/>
</dbReference>
<proteinExistence type="predicted"/>
<evidence type="ECO:0000313" key="2">
    <source>
        <dbReference type="Proteomes" id="UP000318453"/>
    </source>
</evidence>